<organism evidence="5 6">
    <name type="scientific">Meloidogyne incognita</name>
    <name type="common">Southern root-knot nematode worm</name>
    <name type="synonym">Oxyuris incognita</name>
    <dbReference type="NCBI Taxonomy" id="6306"/>
    <lineage>
        <taxon>Eukaryota</taxon>
        <taxon>Metazoa</taxon>
        <taxon>Ecdysozoa</taxon>
        <taxon>Nematoda</taxon>
        <taxon>Chromadorea</taxon>
        <taxon>Rhabditida</taxon>
        <taxon>Tylenchina</taxon>
        <taxon>Tylenchomorpha</taxon>
        <taxon>Tylenchoidea</taxon>
        <taxon>Meloidogynidae</taxon>
        <taxon>Meloidogyninae</taxon>
        <taxon>Meloidogyne</taxon>
        <taxon>Meloidogyne incognita group</taxon>
    </lineage>
</organism>
<reference evidence="6" key="1">
    <citation type="submission" date="2022-11" db="UniProtKB">
        <authorList>
            <consortium name="WormBaseParasite"/>
        </authorList>
    </citation>
    <scope>IDENTIFICATION</scope>
</reference>
<feature type="coiled-coil region" evidence="2">
    <location>
        <begin position="537"/>
        <end position="606"/>
    </location>
</feature>
<evidence type="ECO:0000259" key="4">
    <source>
        <dbReference type="Pfam" id="PF25408"/>
    </source>
</evidence>
<dbReference type="InterPro" id="IPR057568">
    <property type="entry name" value="CortBP2_NAV1-like_AAA_lid"/>
</dbReference>
<feature type="compositionally biased region" description="Basic and acidic residues" evidence="3">
    <location>
        <begin position="705"/>
        <end position="721"/>
    </location>
</feature>
<evidence type="ECO:0000256" key="3">
    <source>
        <dbReference type="SAM" id="MobiDB-lite"/>
    </source>
</evidence>
<evidence type="ECO:0000256" key="1">
    <source>
        <dbReference type="ARBA" id="ARBA00023054"/>
    </source>
</evidence>
<dbReference type="InterPro" id="IPR027417">
    <property type="entry name" value="P-loop_NTPase"/>
</dbReference>
<evidence type="ECO:0000313" key="6">
    <source>
        <dbReference type="WBParaSite" id="Minc3s00843g18002"/>
    </source>
</evidence>
<dbReference type="GO" id="GO:0022008">
    <property type="term" value="P:neurogenesis"/>
    <property type="evidence" value="ECO:0007669"/>
    <property type="project" value="InterPro"/>
</dbReference>
<feature type="compositionally biased region" description="Basic and acidic residues" evidence="3">
    <location>
        <begin position="643"/>
        <end position="657"/>
    </location>
</feature>
<keyword evidence="5" id="KW-1185">Reference proteome</keyword>
<feature type="compositionally biased region" description="Basic and acidic residues" evidence="3">
    <location>
        <begin position="47"/>
        <end position="58"/>
    </location>
</feature>
<dbReference type="PANTHER" id="PTHR12784:SF28">
    <property type="entry name" value="PROTEIN SICKIE"/>
    <property type="match status" value="1"/>
</dbReference>
<feature type="domain" description="CortBP2/NAV1-like AAA+ ATPase lid" evidence="4">
    <location>
        <begin position="1264"/>
        <end position="1366"/>
    </location>
</feature>
<dbReference type="WBParaSite" id="Minc3s00843g18002">
    <property type="protein sequence ID" value="Minc3s00843g18002"/>
    <property type="gene ID" value="Minc3s00843g18002"/>
</dbReference>
<keyword evidence="1 2" id="KW-0175">Coiled coil</keyword>
<proteinExistence type="predicted"/>
<feature type="region of interest" description="Disordered" evidence="3">
    <location>
        <begin position="624"/>
        <end position="723"/>
    </location>
</feature>
<dbReference type="SUPFAM" id="SSF52540">
    <property type="entry name" value="P-loop containing nucleoside triphosphate hydrolases"/>
    <property type="match status" value="1"/>
</dbReference>
<dbReference type="Pfam" id="PF25408">
    <property type="entry name" value="AAA_lid_NAV1"/>
    <property type="match status" value="1"/>
</dbReference>
<feature type="region of interest" description="Disordered" evidence="3">
    <location>
        <begin position="47"/>
        <end position="78"/>
    </location>
</feature>
<protein>
    <submittedName>
        <fullName evidence="6">AAA+ ATPase domain-containing protein</fullName>
    </submittedName>
</protein>
<accession>A0A914LSM2</accession>
<evidence type="ECO:0000313" key="5">
    <source>
        <dbReference type="Proteomes" id="UP000887563"/>
    </source>
</evidence>
<sequence length="1371" mass="154117">MPQKIKQLESIPGTSGEILKENSEILTLKRRENEQTKEKGLISNKQVIERLSEPHRITSDTNNSTRHSSTTTSSMLKSDGTKNYRYAKDDCINFYAASSCSSLSSALSEPLDDYQVSTSDLTTASSSGDQNSPEKHTNMEFIGFRAPHPPQRQQQFLQPPKMRTIQNRGSPSNLMGPLGTAMPVSNKWIQQQKMPTNPQQWQQLNNNNRYSVATTSDITRPSTSCSGNNVQHFSSSDGGHILLRNSVNNSGTQWTDPKESTNINFYAQPPQYSGGAFEEYSPQSSTSQSSHFRAYHTFTSANFQQIQQQRNQQRRILSPPHHLMALSDDGDTLSVAAGEIGGQQQQMLGNMRSSAFGRRPQVNGQEIGENINDSPIRHPAYHTHSLDRHAHLRIFQQPRIPPIHNGVINNNSIRNGNIKLTTTTTNQSKQFPSNNNQFNSLLISPRHFAYPSSTFASTPNNQMIQQDKKIGSNNGSSRIYSNLQNNNGQQKFSSANNSCLNSPNKIQLISSDEIIQQPGSQLSLVSSLGSAYTNTIEERYEWEVNKLQNELESYRTTVSLLNQRHSGYNCMLQIFDSKLQTIMLSLSKLQQKRHVKRNEVERLCREIEHLRSLSISAGVVPKEQQQLNLSKKENNNSLPPPSDNKEIEKEKNIKIINEKSSSVGRGEQTDGGGQKKAGWIRSSFTRAFQKGSSKKNKQTQQQINEEEKQQKINEENGKKNEQPFYVNSLKKELENKELALTDVQLDALDKAKEIDILRETVNKLQHENRMLKYNFSLLERRVRSESRASSHISLNTNLCSGGPPDCGGGELDVDALEEAANQLLEVPEHSNLPLYDIVASSPSSGDFSVNTTTTGSSLEARSNKSQRTSIGSNISKSNHQQQQQFIKVVLCVDMSGRLNIDSSSNSSALPPPSSSCSLTSISRASSGSSSTLSSLGSALSGCGNKRRELSIGHLNLPLAEGINWNDLDQQLGLLLEEYLHRIDPDLSLGVDSYSSIIGYQIIPKNSLGLPNEWLIRKRNSVDEYLNIKNSETEELTPKLSPEEVLQPGTLIRLRLRGVAQHSVDSLVLESLFPRNLLEQLLDQLEKYRRLILFGTAGIGKSNLARLIAKYYLMKFNIELNNKSLIEIHFPTENNNLIENESKIQQAKEQLLTSLNSQQNNLFSTFILLDNLPLKYLNGIVFDVFQSFDLKNKSSNNKPFIICTLNRTNLTEQLIIQKLQIHHNFHLCPLNQKMEAVNGYLGRYLRRRMAEQTLSSISTSFPSSSLSLTSLDSLIDFLNRSLYLINEFIERTANGGSNVTLGPRILLQCPLDGDQAKEWFIRLWNDKLVPYLRKAVIEGNNPKSDLIDLTEQIKSIWPWQNFSEELKRIEIK</sequence>
<feature type="region of interest" description="Disordered" evidence="3">
    <location>
        <begin position="845"/>
        <end position="878"/>
    </location>
</feature>
<evidence type="ECO:0000256" key="2">
    <source>
        <dbReference type="SAM" id="Coils"/>
    </source>
</evidence>
<dbReference type="InterPro" id="IPR039041">
    <property type="entry name" value="Nav/unc-53"/>
</dbReference>
<dbReference type="Proteomes" id="UP000887563">
    <property type="component" value="Unplaced"/>
</dbReference>
<dbReference type="PANTHER" id="PTHR12784">
    <property type="entry name" value="STEERIN"/>
    <property type="match status" value="1"/>
</dbReference>
<feature type="compositionally biased region" description="Low complexity" evidence="3">
    <location>
        <begin position="59"/>
        <end position="74"/>
    </location>
</feature>
<name>A0A914LSM2_MELIC</name>